<sequence length="483" mass="52691">MGGCTEWCLLSRKNKMQTNSLLGGIATLALGGVFVGSSIFNIHLRLQGWTDDQRDGTILFVVVLFYIGAVIGSFVGAFLVDRMEKLALSRFYFVGMGLACILQAIAPKSIIVIGFARILAGAAYGMAYLIVLVHGGEVLVRELRGVNMAAVNYILFVGILSHGAISPIVLSNYTVQPVRIVGIIGAMCILIAVAIGQFMSYESPVFLIRKNRDVEAIRTLMKLRLESTESFEVRLAFADIKDMLQEDSYTSHKILDDGNWFPLLLTCIGKVAAVLSFNAAVNNVRLAVIDQVFGLAVYSLSAVFVGVFRVTFGIVFLFTVDKYGRKPQQALSTFLSGTVLSAIGIVYLITEHVYRNVVIAVFLIYDLLACAGVTLVPDVHLSEAFPTTKKSLSIATALTVENVAQVVILSIGFWWDYSDPDIYGPILLACGLPMVMISVFLYQMLSETAKLSLRQSRAAFARNDSAFKFDSRSGGDNVSDRSN</sequence>
<organism evidence="7 8">
    <name type="scientific">Aedes aegypti</name>
    <name type="common">Yellowfever mosquito</name>
    <name type="synonym">Culex aegypti</name>
    <dbReference type="NCBI Taxonomy" id="7159"/>
    <lineage>
        <taxon>Eukaryota</taxon>
        <taxon>Metazoa</taxon>
        <taxon>Ecdysozoa</taxon>
        <taxon>Arthropoda</taxon>
        <taxon>Hexapoda</taxon>
        <taxon>Insecta</taxon>
        <taxon>Pterygota</taxon>
        <taxon>Neoptera</taxon>
        <taxon>Endopterygota</taxon>
        <taxon>Diptera</taxon>
        <taxon>Nematocera</taxon>
        <taxon>Culicoidea</taxon>
        <taxon>Culicidae</taxon>
        <taxon>Culicinae</taxon>
        <taxon>Aedini</taxon>
        <taxon>Aedes</taxon>
        <taxon>Stegomyia</taxon>
    </lineage>
</organism>
<reference evidence="7" key="3">
    <citation type="submission" date="2012-09" db="EMBL/GenBank/DDBJ databases">
        <authorList>
            <consortium name="VectorBase"/>
        </authorList>
    </citation>
    <scope>NUCLEOTIDE SEQUENCE</scope>
    <source>
        <strain evidence="7">Liverpool</strain>
    </source>
</reference>
<feature type="transmembrane region" description="Helical" evidence="5">
    <location>
        <begin position="391"/>
        <end position="414"/>
    </location>
</feature>
<dbReference type="GO" id="GO:0016020">
    <property type="term" value="C:membrane"/>
    <property type="evidence" value="ECO:0007669"/>
    <property type="project" value="UniProtKB-SubCell"/>
</dbReference>
<comment type="subcellular location">
    <subcellularLocation>
        <location evidence="1">Membrane</location>
        <topology evidence="1">Multi-pass membrane protein</topology>
    </subcellularLocation>
</comment>
<dbReference type="Gene3D" id="1.20.1250.20">
    <property type="entry name" value="MFS general substrate transporter like domains"/>
    <property type="match status" value="1"/>
</dbReference>
<dbReference type="Proteomes" id="UP000682892">
    <property type="component" value="Chromosome 2"/>
</dbReference>
<name>A0A1S4F1C6_AEDAE</name>
<dbReference type="AlphaFoldDB" id="A0A1S4F1C6"/>
<dbReference type="InterPro" id="IPR020846">
    <property type="entry name" value="MFS_dom"/>
</dbReference>
<dbReference type="PANTHER" id="PTHR23529">
    <property type="entry name" value="GH19118P-RELATED"/>
    <property type="match status" value="1"/>
</dbReference>
<feature type="domain" description="Major facilitator superfamily (MFS) profile" evidence="6">
    <location>
        <begin position="1"/>
        <end position="449"/>
    </location>
</feature>
<evidence type="ECO:0000256" key="4">
    <source>
        <dbReference type="ARBA" id="ARBA00023136"/>
    </source>
</evidence>
<keyword evidence="3 5" id="KW-1133">Transmembrane helix</keyword>
<evidence type="ECO:0000256" key="1">
    <source>
        <dbReference type="ARBA" id="ARBA00004141"/>
    </source>
</evidence>
<dbReference type="PANTHER" id="PTHR23529:SF2">
    <property type="entry name" value="GH19118P-RELATED"/>
    <property type="match status" value="1"/>
</dbReference>
<feature type="transmembrane region" description="Helical" evidence="5">
    <location>
        <begin position="56"/>
        <end position="80"/>
    </location>
</feature>
<reference evidence="7" key="1">
    <citation type="submission" date="2005-10" db="EMBL/GenBank/DDBJ databases">
        <authorList>
            <person name="Loftus B.J."/>
            <person name="Nene V.M."/>
            <person name="Hannick L.I."/>
            <person name="Bidwell S."/>
            <person name="Haas B."/>
            <person name="Amedeo P."/>
            <person name="Orvis J."/>
            <person name="Wortman J.R."/>
            <person name="White O.R."/>
            <person name="Salzberg S."/>
            <person name="Shumway M."/>
            <person name="Koo H."/>
            <person name="Zhao Y."/>
            <person name="Holmes M."/>
            <person name="Miller J."/>
            <person name="Schatz M."/>
            <person name="Pop M."/>
            <person name="Pai G."/>
            <person name="Utterback T."/>
            <person name="Rogers Y.-H."/>
            <person name="Kravitz S."/>
            <person name="Fraser C.M."/>
        </authorList>
    </citation>
    <scope>NUCLEOTIDE SEQUENCE</scope>
    <source>
        <strain evidence="7">Liverpool</strain>
    </source>
</reference>
<dbReference type="EMBL" id="CH477238">
    <property type="protein sequence ID" value="EAT46531.1"/>
    <property type="molecule type" value="Genomic_DNA"/>
</dbReference>
<dbReference type="InterPro" id="IPR036259">
    <property type="entry name" value="MFS_trans_sf"/>
</dbReference>
<proteinExistence type="predicted"/>
<gene>
    <name evidence="7" type="ORF">AaeL_AAEL002313</name>
</gene>
<dbReference type="OrthoDB" id="6612291at2759"/>
<evidence type="ECO:0000256" key="2">
    <source>
        <dbReference type="ARBA" id="ARBA00022692"/>
    </source>
</evidence>
<dbReference type="GO" id="GO:0022857">
    <property type="term" value="F:transmembrane transporter activity"/>
    <property type="evidence" value="ECO:0007669"/>
    <property type="project" value="InterPro"/>
</dbReference>
<feature type="transmembrane region" description="Helical" evidence="5">
    <location>
        <begin position="293"/>
        <end position="318"/>
    </location>
</feature>
<dbReference type="SUPFAM" id="SSF103473">
    <property type="entry name" value="MFS general substrate transporter"/>
    <property type="match status" value="1"/>
</dbReference>
<dbReference type="HOGENOM" id="CLU_565268_0_0_1"/>
<evidence type="ECO:0000259" key="6">
    <source>
        <dbReference type="PROSITE" id="PS50850"/>
    </source>
</evidence>
<feature type="transmembrane region" description="Helical" evidence="5">
    <location>
        <begin position="111"/>
        <end position="133"/>
    </location>
</feature>
<dbReference type="Pfam" id="PF00083">
    <property type="entry name" value="Sugar_tr"/>
    <property type="match status" value="1"/>
</dbReference>
<dbReference type="OMA" id="CTEWCLL"/>
<keyword evidence="2 5" id="KW-0812">Transmembrane</keyword>
<feature type="transmembrane region" description="Helical" evidence="5">
    <location>
        <begin position="260"/>
        <end position="281"/>
    </location>
</feature>
<feature type="transmembrane region" description="Helical" evidence="5">
    <location>
        <begin position="426"/>
        <end position="445"/>
    </location>
</feature>
<feature type="transmembrane region" description="Helical" evidence="5">
    <location>
        <begin position="145"/>
        <end position="168"/>
    </location>
</feature>
<evidence type="ECO:0000313" key="8">
    <source>
        <dbReference type="Proteomes" id="UP000682892"/>
    </source>
</evidence>
<dbReference type="PROSITE" id="PS50850">
    <property type="entry name" value="MFS"/>
    <property type="match status" value="1"/>
</dbReference>
<feature type="transmembrane region" description="Helical" evidence="5">
    <location>
        <begin position="87"/>
        <end position="105"/>
    </location>
</feature>
<feature type="transmembrane region" description="Helical" evidence="5">
    <location>
        <begin position="356"/>
        <end position="379"/>
    </location>
</feature>
<evidence type="ECO:0000256" key="3">
    <source>
        <dbReference type="ARBA" id="ARBA00022989"/>
    </source>
</evidence>
<evidence type="ECO:0000313" key="7">
    <source>
        <dbReference type="EMBL" id="EAT46531.1"/>
    </source>
</evidence>
<keyword evidence="4 5" id="KW-0472">Membrane</keyword>
<feature type="transmembrane region" description="Helical" evidence="5">
    <location>
        <begin position="21"/>
        <end position="44"/>
    </location>
</feature>
<feature type="transmembrane region" description="Helical" evidence="5">
    <location>
        <begin position="180"/>
        <end position="201"/>
    </location>
</feature>
<dbReference type="InterPro" id="IPR005828">
    <property type="entry name" value="MFS_sugar_transport-like"/>
</dbReference>
<reference evidence="7" key="2">
    <citation type="journal article" date="2007" name="Science">
        <title>Genome sequence of Aedes aegypti, a major arbovirus vector.</title>
        <authorList>
            <person name="Nene V."/>
            <person name="Wortman J.R."/>
            <person name="Lawson D."/>
            <person name="Haas B."/>
            <person name="Kodira C."/>
            <person name="Tu Z.J."/>
            <person name="Loftus B."/>
            <person name="Xi Z."/>
            <person name="Megy K."/>
            <person name="Grabherr M."/>
            <person name="Ren Q."/>
            <person name="Zdobnov E.M."/>
            <person name="Lobo N.F."/>
            <person name="Campbell K.S."/>
            <person name="Brown S.E."/>
            <person name="Bonaldo M.F."/>
            <person name="Zhu J."/>
            <person name="Sinkins S.P."/>
            <person name="Hogenkamp D.G."/>
            <person name="Amedeo P."/>
            <person name="Arensburger P."/>
            <person name="Atkinson P.W."/>
            <person name="Bidwell S."/>
            <person name="Biedler J."/>
            <person name="Birney E."/>
            <person name="Bruggner R.V."/>
            <person name="Costas J."/>
            <person name="Coy M.R."/>
            <person name="Crabtree J."/>
            <person name="Crawford M."/>
            <person name="Debruyn B."/>
            <person name="Decaprio D."/>
            <person name="Eiglmeier K."/>
            <person name="Eisenstadt E."/>
            <person name="El-Dorry H."/>
            <person name="Gelbart W.M."/>
            <person name="Gomes S.L."/>
            <person name="Hammond M."/>
            <person name="Hannick L.I."/>
            <person name="Hogan J.R."/>
            <person name="Holmes M.H."/>
            <person name="Jaffe D."/>
            <person name="Johnston J.S."/>
            <person name="Kennedy R.C."/>
            <person name="Koo H."/>
            <person name="Kravitz S."/>
            <person name="Kriventseva E.V."/>
            <person name="Kulp D."/>
            <person name="Labutti K."/>
            <person name="Lee E."/>
            <person name="Li S."/>
            <person name="Lovin D.D."/>
            <person name="Mao C."/>
            <person name="Mauceli E."/>
            <person name="Menck C.F."/>
            <person name="Miller J.R."/>
            <person name="Montgomery P."/>
            <person name="Mori A."/>
            <person name="Nascimento A.L."/>
            <person name="Naveira H.F."/>
            <person name="Nusbaum C."/>
            <person name="O'leary S."/>
            <person name="Orvis J."/>
            <person name="Pertea M."/>
            <person name="Quesneville H."/>
            <person name="Reidenbach K.R."/>
            <person name="Rogers Y.H."/>
            <person name="Roth C.W."/>
            <person name="Schneider J.R."/>
            <person name="Schatz M."/>
            <person name="Shumway M."/>
            <person name="Stanke M."/>
            <person name="Stinson E.O."/>
            <person name="Tubio J.M."/>
            <person name="Vanzee J.P."/>
            <person name="Verjovski-Almeida S."/>
            <person name="Werner D."/>
            <person name="White O."/>
            <person name="Wyder S."/>
            <person name="Zeng Q."/>
            <person name="Zhao Q."/>
            <person name="Zhao Y."/>
            <person name="Hill C.A."/>
            <person name="Raikhel A.S."/>
            <person name="Soares M.B."/>
            <person name="Knudson D.L."/>
            <person name="Lee N.H."/>
            <person name="Galagan J."/>
            <person name="Salzberg S.L."/>
            <person name="Paulsen I.T."/>
            <person name="Dimopoulos G."/>
            <person name="Collins F.H."/>
            <person name="Birren B."/>
            <person name="Fraser-Liggett C.M."/>
            <person name="Severson D.W."/>
        </authorList>
    </citation>
    <scope>NUCLEOTIDE SEQUENCE [LARGE SCALE GENOMIC DNA]</scope>
    <source>
        <strain evidence="7">Liverpool</strain>
    </source>
</reference>
<accession>A0A1S4F1C6</accession>
<evidence type="ECO:0000256" key="5">
    <source>
        <dbReference type="SAM" id="Phobius"/>
    </source>
</evidence>
<dbReference type="KEGG" id="aag:5574189"/>
<feature type="transmembrane region" description="Helical" evidence="5">
    <location>
        <begin position="330"/>
        <end position="350"/>
    </location>
</feature>
<protein>
    <submittedName>
        <fullName evidence="7">AAEL002313-PA</fullName>
    </submittedName>
</protein>